<reference evidence="2 3" key="1">
    <citation type="submission" date="2018-07" db="EMBL/GenBank/DDBJ databases">
        <title>Genomic Encyclopedia of Type Strains, Phase IV (KMG-IV): sequencing the most valuable type-strain genomes for metagenomic binning, comparative biology and taxonomic classification.</title>
        <authorList>
            <person name="Goeker M."/>
        </authorList>
    </citation>
    <scope>NUCLEOTIDE SEQUENCE [LARGE SCALE GENOMIC DNA]</scope>
    <source>
        <strain evidence="2 3">DSM 4134</strain>
    </source>
</reference>
<feature type="domain" description="GLUG" evidence="1">
    <location>
        <begin position="464"/>
        <end position="487"/>
    </location>
</feature>
<dbReference type="Proteomes" id="UP000256779">
    <property type="component" value="Unassembled WGS sequence"/>
</dbReference>
<dbReference type="Gene3D" id="2.160.20.110">
    <property type="match status" value="2"/>
</dbReference>
<comment type="caution">
    <text evidence="2">The sequence shown here is derived from an EMBL/GenBank/DDBJ whole genome shotgun (WGS) entry which is preliminary data.</text>
</comment>
<dbReference type="OrthoDB" id="9792444at2"/>
<dbReference type="Pfam" id="PF07581">
    <property type="entry name" value="Glug"/>
    <property type="match status" value="2"/>
</dbReference>
<dbReference type="AlphaFoldDB" id="A0A3D9KWF2"/>
<dbReference type="RefSeq" id="WP_115870234.1">
    <property type="nucleotide sequence ID" value="NZ_QREG01000030.1"/>
</dbReference>
<dbReference type="InterPro" id="IPR011493">
    <property type="entry name" value="GLUG"/>
</dbReference>
<accession>A0A3D9KWF2</accession>
<proteinExistence type="predicted"/>
<dbReference type="EMBL" id="QREG01000030">
    <property type="protein sequence ID" value="RED92466.1"/>
    <property type="molecule type" value="Genomic_DNA"/>
</dbReference>
<sequence length="605" mass="65082">MNRFYYYIVCLLLWGLWGCGELGLDLSEEGEEGTVEVSISGLVIEALEIPVGVPHAEVVVDGYHTTADEEGFYSFTIPVLAAELGSYDFEVSARDFQTNAFRHDVTDKQISVDVALERLRTIAISTSSIDMGFFESEVAVRLENNTSFDAEFNLSTDDPNLTISPQTGVISASHATHDFVDVIVSVDRTVFTSGVKRSLIHASIGNRKHEITLKYNTQNPDDLNWVDEDHDRLIDIRTIDDLYRMSIEHHRDTFDAFVGFELVTNLDFEADTSYRNLALKEQLSAVGGWIPIGAHQKKDFPKKFVGNGHYIRHLSIESQADYVGLFAYTAESASIEDVALLDVSISGDSYVGGLVGASKGRIYGCSVSGTVSGSSSVGVLLGWQINGTVEQSFSEGLSKASGNQVGGLIGLLGYRSSDRPYVLNSFSTATVRGVSDVGGLIGARYSGYPRVLSCYATGRVIANGQSVGGLIGAFSGELSNCYATGAVESNSYYVGGLIGDNSGTVVSSYAIGTVSGASKTGGLLGRNSGSVTGTNYWDVTSSGMDSSYGGVGYPTQTLKGVTSDVSIYLTWDETSWDFGDANVYPALKNMPVGLDVQWDRMMNNN</sequence>
<evidence type="ECO:0000313" key="2">
    <source>
        <dbReference type="EMBL" id="RED92466.1"/>
    </source>
</evidence>
<dbReference type="Gene3D" id="2.60.40.1120">
    <property type="entry name" value="Carboxypeptidase-like, regulatory domain"/>
    <property type="match status" value="1"/>
</dbReference>
<name>A0A3D9KWF2_MARFU</name>
<evidence type="ECO:0000259" key="1">
    <source>
        <dbReference type="Pfam" id="PF07581"/>
    </source>
</evidence>
<protein>
    <submittedName>
        <fullName evidence="2">GLUG motif-containing protein</fullName>
    </submittedName>
</protein>
<organism evidence="2 3">
    <name type="scientific">Marinoscillum furvescens DSM 4134</name>
    <dbReference type="NCBI Taxonomy" id="1122208"/>
    <lineage>
        <taxon>Bacteria</taxon>
        <taxon>Pseudomonadati</taxon>
        <taxon>Bacteroidota</taxon>
        <taxon>Cytophagia</taxon>
        <taxon>Cytophagales</taxon>
        <taxon>Reichenbachiellaceae</taxon>
        <taxon>Marinoscillum</taxon>
    </lineage>
</organism>
<feature type="domain" description="GLUG" evidence="1">
    <location>
        <begin position="348"/>
        <end position="372"/>
    </location>
</feature>
<keyword evidence="3" id="KW-1185">Reference proteome</keyword>
<evidence type="ECO:0000313" key="3">
    <source>
        <dbReference type="Proteomes" id="UP000256779"/>
    </source>
</evidence>
<gene>
    <name evidence="2" type="ORF">C7460_13034</name>
</gene>